<dbReference type="STRING" id="266892.SAMN04488054_1423"/>
<dbReference type="InterPro" id="IPR021377">
    <property type="entry name" value="DUF3006"/>
</dbReference>
<reference evidence="2 3" key="1">
    <citation type="submission" date="2016-10" db="EMBL/GenBank/DDBJ databases">
        <authorList>
            <person name="de Groot N.N."/>
        </authorList>
    </citation>
    <scope>NUCLEOTIDE SEQUENCE [LARGE SCALE GENOMIC DNA]</scope>
    <source>
        <strain evidence="2 3">CGMCC 1.6134</strain>
    </source>
</reference>
<evidence type="ECO:0000313" key="3">
    <source>
        <dbReference type="Proteomes" id="UP000199668"/>
    </source>
</evidence>
<dbReference type="Gene3D" id="6.20.120.50">
    <property type="match status" value="1"/>
</dbReference>
<organism evidence="2 3">
    <name type="scientific">Salibacterium qingdaonense</name>
    <dbReference type="NCBI Taxonomy" id="266892"/>
    <lineage>
        <taxon>Bacteria</taxon>
        <taxon>Bacillati</taxon>
        <taxon>Bacillota</taxon>
        <taxon>Bacilli</taxon>
        <taxon>Bacillales</taxon>
        <taxon>Bacillaceae</taxon>
    </lineage>
</organism>
<feature type="region of interest" description="Disordered" evidence="1">
    <location>
        <begin position="61"/>
        <end position="95"/>
    </location>
</feature>
<dbReference type="RefSeq" id="WP_177195618.1">
    <property type="nucleotide sequence ID" value="NZ_FOTY01000042.1"/>
</dbReference>
<evidence type="ECO:0000256" key="1">
    <source>
        <dbReference type="SAM" id="MobiDB-lite"/>
    </source>
</evidence>
<dbReference type="Pfam" id="PF11213">
    <property type="entry name" value="DUF3006"/>
    <property type="match status" value="1"/>
</dbReference>
<feature type="compositionally biased region" description="Basic and acidic residues" evidence="1">
    <location>
        <begin position="85"/>
        <end position="95"/>
    </location>
</feature>
<dbReference type="Proteomes" id="UP000199668">
    <property type="component" value="Unassembled WGS sequence"/>
</dbReference>
<sequence length="95" mass="10620">MKKYTVDRLEGKLAILLSAGDESIQREIATKQLPADLKEGDVIEIECNGEGIVQEAVINDQETKRRKQKAQSTLQKLRNKQAGTETKKQHDSIDG</sequence>
<name>A0A1I4QH23_9BACI</name>
<protein>
    <recommendedName>
        <fullName evidence="4">DUF3006 domain-containing protein</fullName>
    </recommendedName>
</protein>
<evidence type="ECO:0008006" key="4">
    <source>
        <dbReference type="Google" id="ProtNLM"/>
    </source>
</evidence>
<evidence type="ECO:0000313" key="2">
    <source>
        <dbReference type="EMBL" id="SFM38913.1"/>
    </source>
</evidence>
<keyword evidence="3" id="KW-1185">Reference proteome</keyword>
<dbReference type="EMBL" id="FOTY01000042">
    <property type="protein sequence ID" value="SFM38913.1"/>
    <property type="molecule type" value="Genomic_DNA"/>
</dbReference>
<accession>A0A1I4QH23</accession>
<proteinExistence type="predicted"/>
<dbReference type="AlphaFoldDB" id="A0A1I4QH23"/>
<gene>
    <name evidence="2" type="ORF">SAMN04488054_1423</name>
</gene>
<feature type="compositionally biased region" description="Polar residues" evidence="1">
    <location>
        <begin position="70"/>
        <end position="84"/>
    </location>
</feature>